<comment type="function">
    <text evidence="6">Catalyzes the reduction of dTDP-6-deoxy-L-lyxo-4-hexulose to yield dTDP-L-rhamnose.</text>
</comment>
<evidence type="ECO:0000256" key="5">
    <source>
        <dbReference type="ARBA" id="ARBA00048200"/>
    </source>
</evidence>
<organism evidence="8 9">
    <name type="scientific">Caballeronia glathei</name>
    <dbReference type="NCBI Taxonomy" id="60547"/>
    <lineage>
        <taxon>Bacteria</taxon>
        <taxon>Pseudomonadati</taxon>
        <taxon>Pseudomonadota</taxon>
        <taxon>Betaproteobacteria</taxon>
        <taxon>Burkholderiales</taxon>
        <taxon>Burkholderiaceae</taxon>
        <taxon>Caballeronia</taxon>
    </lineage>
</organism>
<dbReference type="Pfam" id="PF04321">
    <property type="entry name" value="RmlD_sub_bind"/>
    <property type="match status" value="1"/>
</dbReference>
<dbReference type="EC" id="1.1.1.133" evidence="3 6"/>
<dbReference type="SUPFAM" id="SSF51735">
    <property type="entry name" value="NAD(P)-binding Rossmann-fold domains"/>
    <property type="match status" value="1"/>
</dbReference>
<dbReference type="Proteomes" id="UP000027466">
    <property type="component" value="Unassembled WGS sequence"/>
</dbReference>
<keyword evidence="6" id="KW-0560">Oxidoreductase</keyword>
<comment type="similarity">
    <text evidence="2 6">Belongs to the dTDP-4-dehydrorhamnose reductase family.</text>
</comment>
<evidence type="ECO:0000256" key="1">
    <source>
        <dbReference type="ARBA" id="ARBA00004781"/>
    </source>
</evidence>
<dbReference type="GO" id="GO:0019305">
    <property type="term" value="P:dTDP-rhamnose biosynthetic process"/>
    <property type="evidence" value="ECO:0007669"/>
    <property type="project" value="UniProtKB-UniPathway"/>
</dbReference>
<comment type="caution">
    <text evidence="8">The sequence shown here is derived from an EMBL/GenBank/DDBJ whole genome shotgun (WGS) entry which is preliminary data.</text>
</comment>
<dbReference type="RefSeq" id="WP_035942402.1">
    <property type="nucleotide sequence ID" value="NZ_CADFFX010000003.1"/>
</dbReference>
<sequence>MSEHQDAVPVILITGAGGQVGTELRRSLAVLGSVVAVTRRECDLASVEQIVATVRKVKPDVIVNAGGYTAVDQAETEVELAHAVNAEGPRALAEEARAIGALFVHYSTDYVFDGKAARPYTEQDEAKPISEYGRTKLAGERAVIETGGDYYIFRASWIYGLRGANFVKSIARAAQTRDSLSVVFDQCGAPTAAALVADVTAHAVRAYLKNEKPMTPGLYHLSASGETNWYEYSRFIVDTLVEAGVSVRATRDRIKSIASADYEQVAQRPSNSRLDTSLLREALGIELPDWREGVRELLAQLVEAKDALH</sequence>
<keyword evidence="6" id="KW-0521">NADP</keyword>
<dbReference type="Gene3D" id="3.40.50.720">
    <property type="entry name" value="NAD(P)-binding Rossmann-like Domain"/>
    <property type="match status" value="1"/>
</dbReference>
<evidence type="ECO:0000256" key="2">
    <source>
        <dbReference type="ARBA" id="ARBA00010944"/>
    </source>
</evidence>
<proteinExistence type="inferred from homology"/>
<dbReference type="GO" id="GO:0008831">
    <property type="term" value="F:dTDP-4-dehydrorhamnose reductase activity"/>
    <property type="evidence" value="ECO:0007669"/>
    <property type="project" value="UniProtKB-EC"/>
</dbReference>
<comment type="pathway">
    <text evidence="1 6">Carbohydrate biosynthesis; dTDP-L-rhamnose biosynthesis.</text>
</comment>
<feature type="domain" description="RmlD-like substrate binding" evidence="7">
    <location>
        <begin position="11"/>
        <end position="301"/>
    </location>
</feature>
<dbReference type="AlphaFoldDB" id="A0A069PHS6"/>
<protein>
    <recommendedName>
        <fullName evidence="4 6">dTDP-4-dehydrorhamnose reductase</fullName>
        <ecNumber evidence="3 6">1.1.1.133</ecNumber>
    </recommendedName>
</protein>
<dbReference type="EMBL" id="JFHC01000049">
    <property type="protein sequence ID" value="KDR39917.1"/>
    <property type="molecule type" value="Genomic_DNA"/>
</dbReference>
<keyword evidence="9" id="KW-1185">Reference proteome</keyword>
<dbReference type="PANTHER" id="PTHR10491">
    <property type="entry name" value="DTDP-4-DEHYDRORHAMNOSE REDUCTASE"/>
    <property type="match status" value="1"/>
</dbReference>
<gene>
    <name evidence="8" type="ORF">BG61_28460</name>
</gene>
<name>A0A069PHS6_9BURK</name>
<dbReference type="CDD" id="cd05254">
    <property type="entry name" value="dTDP_HR_like_SDR_e"/>
    <property type="match status" value="1"/>
</dbReference>
<dbReference type="NCBIfam" id="TIGR01214">
    <property type="entry name" value="rmlD"/>
    <property type="match status" value="1"/>
</dbReference>
<dbReference type="UniPathway" id="UPA00124"/>
<dbReference type="InterPro" id="IPR029903">
    <property type="entry name" value="RmlD-like-bd"/>
</dbReference>
<reference evidence="8 9" key="1">
    <citation type="submission" date="2014-03" db="EMBL/GenBank/DDBJ databases">
        <title>Draft Genome Sequences of Four Burkholderia Strains.</title>
        <authorList>
            <person name="Liu X.Y."/>
            <person name="Li C.X."/>
            <person name="Xu J.H."/>
        </authorList>
    </citation>
    <scope>NUCLEOTIDE SEQUENCE [LARGE SCALE GENOMIC DNA]</scope>
    <source>
        <strain evidence="8 9">DSM 50014</strain>
    </source>
</reference>
<dbReference type="PANTHER" id="PTHR10491:SF4">
    <property type="entry name" value="METHIONINE ADENOSYLTRANSFERASE 2 SUBUNIT BETA"/>
    <property type="match status" value="1"/>
</dbReference>
<comment type="catalytic activity">
    <reaction evidence="5 6">
        <text>dTDP-beta-L-rhamnose + NADP(+) = dTDP-4-dehydro-beta-L-rhamnose + NADPH + H(+)</text>
        <dbReference type="Rhea" id="RHEA:21796"/>
        <dbReference type="ChEBI" id="CHEBI:15378"/>
        <dbReference type="ChEBI" id="CHEBI:57510"/>
        <dbReference type="ChEBI" id="CHEBI:57783"/>
        <dbReference type="ChEBI" id="CHEBI:58349"/>
        <dbReference type="ChEBI" id="CHEBI:62830"/>
        <dbReference type="EC" id="1.1.1.133"/>
    </reaction>
</comment>
<dbReference type="Gene3D" id="3.90.25.10">
    <property type="entry name" value="UDP-galactose 4-epimerase, domain 1"/>
    <property type="match status" value="1"/>
</dbReference>
<dbReference type="InterPro" id="IPR036291">
    <property type="entry name" value="NAD(P)-bd_dom_sf"/>
</dbReference>
<accession>A0A069PHS6</accession>
<evidence type="ECO:0000259" key="7">
    <source>
        <dbReference type="Pfam" id="PF04321"/>
    </source>
</evidence>
<evidence type="ECO:0000256" key="4">
    <source>
        <dbReference type="ARBA" id="ARBA00017099"/>
    </source>
</evidence>
<evidence type="ECO:0000313" key="8">
    <source>
        <dbReference type="EMBL" id="KDR39917.1"/>
    </source>
</evidence>
<dbReference type="GO" id="GO:0005829">
    <property type="term" value="C:cytosol"/>
    <property type="evidence" value="ECO:0007669"/>
    <property type="project" value="TreeGrafter"/>
</dbReference>
<evidence type="ECO:0000313" key="9">
    <source>
        <dbReference type="Proteomes" id="UP000027466"/>
    </source>
</evidence>
<evidence type="ECO:0000256" key="3">
    <source>
        <dbReference type="ARBA" id="ARBA00012929"/>
    </source>
</evidence>
<evidence type="ECO:0000256" key="6">
    <source>
        <dbReference type="RuleBase" id="RU364082"/>
    </source>
</evidence>
<comment type="cofactor">
    <cofactor evidence="6">
        <name>Mg(2+)</name>
        <dbReference type="ChEBI" id="CHEBI:18420"/>
    </cofactor>
    <text evidence="6">Binds 1 Mg(2+) ion per monomer.</text>
</comment>
<dbReference type="FunFam" id="3.40.50.720:FF:000159">
    <property type="entry name" value="dTDP-4-dehydrorhamnose reductase"/>
    <property type="match status" value="1"/>
</dbReference>
<dbReference type="InterPro" id="IPR005913">
    <property type="entry name" value="dTDP_dehydrorham_reduct"/>
</dbReference>